<organism evidence="7 8">
    <name type="scientific">Myriangium duriaei CBS 260.36</name>
    <dbReference type="NCBI Taxonomy" id="1168546"/>
    <lineage>
        <taxon>Eukaryota</taxon>
        <taxon>Fungi</taxon>
        <taxon>Dikarya</taxon>
        <taxon>Ascomycota</taxon>
        <taxon>Pezizomycotina</taxon>
        <taxon>Dothideomycetes</taxon>
        <taxon>Dothideomycetidae</taxon>
        <taxon>Myriangiales</taxon>
        <taxon>Myriangiaceae</taxon>
        <taxon>Myriangium</taxon>
    </lineage>
</organism>
<dbReference type="SMART" id="SM00233">
    <property type="entry name" value="PH"/>
    <property type="match status" value="1"/>
</dbReference>
<dbReference type="Proteomes" id="UP000799439">
    <property type="component" value="Unassembled WGS sequence"/>
</dbReference>
<feature type="domain" description="SAM" evidence="6">
    <location>
        <begin position="186"/>
        <end position="252"/>
    </location>
</feature>
<sequence length="926" mass="100348">MSSPTASPGSILVVIHNFVARSPDELSLSKGDRIELIERDDDFGDGWFLGKHMTNGNTGLFPEVYTRPAPRGIASVNPAPAEKRAVSEDFSSRQNAPSTPETRDRSSAPISMSPPNVTSQNSVMNETLDVIKEHINDMNTPRQTLHHRASRESGSLYARNRESYIRGHETDEEEHHLHTEDEVMTWTPARVAEYLEDQGVEKPHCEVFREQEISGEVLLNMEQSSIFIKEFELGSVGRRLKTWQKVKALQDEVRASSVARAPPSISEYSAAGHELGHHRTHSGATDMSRQRSSSMAGPASQYLSPNLHGHKGSVSSQTRSNTLPLAAPPLSPQSTSPGTPRFDGFARPSAQSIRSMNHSRRHSSLGSEMSMQKVMGPIPPATSAEQPRPPHARAGSSGGPDATQAKRMSSFGHKYNLSNSSHVSQAPQDWGLGPIGSPNDLDRGYFSGNDMDKRNRRSLLQKKSVSANHSRNPSGATDAGRPSYQSQAKVDSPQNNLSSGGGMFSKVMGMRATSIPKTTSEPHGADITSPVVTRLDYENPRSPTFSSETSSAGHSPANNAFSFFSKPRITGLRTASDSVTPTNEASISISKPSPVSSPARTGSTTPSTESRSIDQQKSEHSTRVSTGSSQGIAPANSTPLLPAPRARPRARSKKLTSAYTRGLEKKGPIEQIADCDYSGWMKKKSTSLVGSWKPRLFVLRGRRLSYYYSESDTEEKGLIDISGHRVLPASNDRVTGLHATLTGAKSPRPSEQLGTGSVQTSAATDLALHPSPFPNDEDLFIFKLVPPRQGLSKAVNFTKPTVHYFAVNSRQEGRLWMAALMKATIDYDSSGKVTTSYNQPTISLAKARARRERPPALREMQNVEKRADSGQGLGIGGLDGTEDAHTEGGADEELSTTSTLPPDDDDERFGSIAGSLRGKEAVTMIT</sequence>
<dbReference type="InterPro" id="IPR036028">
    <property type="entry name" value="SH3-like_dom_sf"/>
</dbReference>
<dbReference type="SMART" id="SM00454">
    <property type="entry name" value="SAM"/>
    <property type="match status" value="1"/>
</dbReference>
<evidence type="ECO:0000256" key="2">
    <source>
        <dbReference type="PROSITE-ProRule" id="PRU00192"/>
    </source>
</evidence>
<proteinExistence type="predicted"/>
<dbReference type="PROSITE" id="PS50002">
    <property type="entry name" value="SH3"/>
    <property type="match status" value="1"/>
</dbReference>
<dbReference type="Gene3D" id="2.30.29.30">
    <property type="entry name" value="Pleckstrin-homology domain (PH domain)/Phosphotyrosine-binding domain (PTB)"/>
    <property type="match status" value="1"/>
</dbReference>
<dbReference type="InterPro" id="IPR001849">
    <property type="entry name" value="PH_domain"/>
</dbReference>
<comment type="caution">
    <text evidence="7">The sequence shown here is derived from an EMBL/GenBank/DDBJ whole genome shotgun (WGS) entry which is preliminary data.</text>
</comment>
<feature type="region of interest" description="Disordered" evidence="3">
    <location>
        <begin position="273"/>
        <end position="436"/>
    </location>
</feature>
<dbReference type="PROSITE" id="PS50105">
    <property type="entry name" value="SAM_DOMAIN"/>
    <property type="match status" value="1"/>
</dbReference>
<feature type="region of interest" description="Disordered" evidence="3">
    <location>
        <begin position="574"/>
        <end position="662"/>
    </location>
</feature>
<keyword evidence="1 2" id="KW-0728">SH3 domain</keyword>
<feature type="compositionally biased region" description="Polar residues" evidence="3">
    <location>
        <begin position="416"/>
        <end position="427"/>
    </location>
</feature>
<dbReference type="SUPFAM" id="SSF50729">
    <property type="entry name" value="PH domain-like"/>
    <property type="match status" value="1"/>
</dbReference>
<evidence type="ECO:0000259" key="4">
    <source>
        <dbReference type="PROSITE" id="PS50002"/>
    </source>
</evidence>
<keyword evidence="8" id="KW-1185">Reference proteome</keyword>
<dbReference type="InterPro" id="IPR037370">
    <property type="entry name" value="Pleckstrin"/>
</dbReference>
<dbReference type="SMART" id="SM00326">
    <property type="entry name" value="SH3"/>
    <property type="match status" value="1"/>
</dbReference>
<evidence type="ECO:0000256" key="3">
    <source>
        <dbReference type="SAM" id="MobiDB-lite"/>
    </source>
</evidence>
<evidence type="ECO:0000259" key="6">
    <source>
        <dbReference type="PROSITE" id="PS50105"/>
    </source>
</evidence>
<dbReference type="PANTHER" id="PTHR12092:SF16">
    <property type="entry name" value="PH DOMAIN-CONTAINING PROTEIN"/>
    <property type="match status" value="1"/>
</dbReference>
<protein>
    <submittedName>
        <fullName evidence="7">PH-domain-containing protein</fullName>
    </submittedName>
</protein>
<dbReference type="InterPro" id="IPR001660">
    <property type="entry name" value="SAM"/>
</dbReference>
<feature type="compositionally biased region" description="Polar residues" evidence="3">
    <location>
        <begin position="461"/>
        <end position="475"/>
    </location>
</feature>
<feature type="compositionally biased region" description="Basic and acidic residues" evidence="3">
    <location>
        <begin position="611"/>
        <end position="622"/>
    </location>
</feature>
<dbReference type="SUPFAM" id="SSF47769">
    <property type="entry name" value="SAM/Pointed domain"/>
    <property type="match status" value="1"/>
</dbReference>
<feature type="compositionally biased region" description="Low complexity" evidence="3">
    <location>
        <begin position="586"/>
        <end position="598"/>
    </location>
</feature>
<dbReference type="GO" id="GO:0005886">
    <property type="term" value="C:plasma membrane"/>
    <property type="evidence" value="ECO:0007669"/>
    <property type="project" value="TreeGrafter"/>
</dbReference>
<dbReference type="InterPro" id="IPR013761">
    <property type="entry name" value="SAM/pointed_sf"/>
</dbReference>
<dbReference type="Gene3D" id="1.10.150.50">
    <property type="entry name" value="Transcription Factor, Ets-1"/>
    <property type="match status" value="1"/>
</dbReference>
<feature type="region of interest" description="Disordered" evidence="3">
    <location>
        <begin position="461"/>
        <end position="505"/>
    </location>
</feature>
<dbReference type="PANTHER" id="PTHR12092">
    <property type="entry name" value="PLECKSTRIN"/>
    <property type="match status" value="1"/>
</dbReference>
<evidence type="ECO:0000313" key="8">
    <source>
        <dbReference type="Proteomes" id="UP000799439"/>
    </source>
</evidence>
<feature type="compositionally biased region" description="Polar residues" evidence="3">
    <location>
        <begin position="282"/>
        <end position="295"/>
    </location>
</feature>
<dbReference type="FunFam" id="1.10.150.50:FF:000082">
    <property type="entry name" value="Polarized growth protein boi2"/>
    <property type="match status" value="1"/>
</dbReference>
<name>A0A9P4MHW8_9PEZI</name>
<feature type="compositionally biased region" description="Polar residues" evidence="3">
    <location>
        <begin position="574"/>
        <end position="585"/>
    </location>
</feature>
<dbReference type="GO" id="GO:0030036">
    <property type="term" value="P:actin cytoskeleton organization"/>
    <property type="evidence" value="ECO:0007669"/>
    <property type="project" value="TreeGrafter"/>
</dbReference>
<accession>A0A9P4MHW8</accession>
<reference evidence="7" key="1">
    <citation type="journal article" date="2020" name="Stud. Mycol.">
        <title>101 Dothideomycetes genomes: a test case for predicting lifestyles and emergence of pathogens.</title>
        <authorList>
            <person name="Haridas S."/>
            <person name="Albert R."/>
            <person name="Binder M."/>
            <person name="Bloem J."/>
            <person name="Labutti K."/>
            <person name="Salamov A."/>
            <person name="Andreopoulos B."/>
            <person name="Baker S."/>
            <person name="Barry K."/>
            <person name="Bills G."/>
            <person name="Bluhm B."/>
            <person name="Cannon C."/>
            <person name="Castanera R."/>
            <person name="Culley D."/>
            <person name="Daum C."/>
            <person name="Ezra D."/>
            <person name="Gonzalez J."/>
            <person name="Henrissat B."/>
            <person name="Kuo A."/>
            <person name="Liang C."/>
            <person name="Lipzen A."/>
            <person name="Lutzoni F."/>
            <person name="Magnuson J."/>
            <person name="Mondo S."/>
            <person name="Nolan M."/>
            <person name="Ohm R."/>
            <person name="Pangilinan J."/>
            <person name="Park H.-J."/>
            <person name="Ramirez L."/>
            <person name="Alfaro M."/>
            <person name="Sun H."/>
            <person name="Tritt A."/>
            <person name="Yoshinaga Y."/>
            <person name="Zwiers L.-H."/>
            <person name="Turgeon B."/>
            <person name="Goodwin S."/>
            <person name="Spatafora J."/>
            <person name="Crous P."/>
            <person name="Grigoriev I."/>
        </authorList>
    </citation>
    <scope>NUCLEOTIDE SEQUENCE</scope>
    <source>
        <strain evidence="7">CBS 260.36</strain>
    </source>
</reference>
<feature type="compositionally biased region" description="Polar residues" evidence="3">
    <location>
        <begin position="599"/>
        <end position="610"/>
    </location>
</feature>
<feature type="compositionally biased region" description="Polar residues" evidence="3">
    <location>
        <begin position="108"/>
        <end position="122"/>
    </location>
</feature>
<dbReference type="CDD" id="cd09535">
    <property type="entry name" value="SAM_BOI-like_fungal"/>
    <property type="match status" value="1"/>
</dbReference>
<feature type="domain" description="PH" evidence="5">
    <location>
        <begin position="674"/>
        <end position="825"/>
    </location>
</feature>
<dbReference type="Pfam" id="PF07647">
    <property type="entry name" value="SAM_2"/>
    <property type="match status" value="1"/>
</dbReference>
<feature type="compositionally biased region" description="Polar residues" evidence="3">
    <location>
        <begin position="623"/>
        <end position="638"/>
    </location>
</feature>
<feature type="compositionally biased region" description="Basic and acidic residues" evidence="3">
    <location>
        <begin position="81"/>
        <end position="91"/>
    </location>
</feature>
<evidence type="ECO:0000259" key="5">
    <source>
        <dbReference type="PROSITE" id="PS50003"/>
    </source>
</evidence>
<evidence type="ECO:0000256" key="1">
    <source>
        <dbReference type="ARBA" id="ARBA00022443"/>
    </source>
</evidence>
<feature type="region of interest" description="Disordered" evidence="3">
    <location>
        <begin position="536"/>
        <end position="559"/>
    </location>
</feature>
<dbReference type="PROSITE" id="PS50003">
    <property type="entry name" value="PH_DOMAIN"/>
    <property type="match status" value="1"/>
</dbReference>
<dbReference type="OrthoDB" id="73680at2759"/>
<dbReference type="AlphaFoldDB" id="A0A9P4MHW8"/>
<dbReference type="EMBL" id="ML996093">
    <property type="protein sequence ID" value="KAF2148301.1"/>
    <property type="molecule type" value="Genomic_DNA"/>
</dbReference>
<dbReference type="Pfam" id="PF00169">
    <property type="entry name" value="PH"/>
    <property type="match status" value="1"/>
</dbReference>
<dbReference type="Gene3D" id="2.30.30.40">
    <property type="entry name" value="SH3 Domains"/>
    <property type="match status" value="1"/>
</dbReference>
<feature type="region of interest" description="Disordered" evidence="3">
    <location>
        <begin position="860"/>
        <end position="926"/>
    </location>
</feature>
<dbReference type="Pfam" id="PF14604">
    <property type="entry name" value="SH3_9"/>
    <property type="match status" value="1"/>
</dbReference>
<evidence type="ECO:0000313" key="7">
    <source>
        <dbReference type="EMBL" id="KAF2148301.1"/>
    </source>
</evidence>
<feature type="domain" description="SH3" evidence="4">
    <location>
        <begin position="7"/>
        <end position="71"/>
    </location>
</feature>
<dbReference type="InterPro" id="IPR011993">
    <property type="entry name" value="PH-like_dom_sf"/>
</dbReference>
<dbReference type="SUPFAM" id="SSF50044">
    <property type="entry name" value="SH3-domain"/>
    <property type="match status" value="1"/>
</dbReference>
<dbReference type="InterPro" id="IPR001452">
    <property type="entry name" value="SH3_domain"/>
</dbReference>
<feature type="compositionally biased region" description="Polar residues" evidence="3">
    <location>
        <begin position="541"/>
        <end position="559"/>
    </location>
</feature>
<feature type="compositionally biased region" description="Polar residues" evidence="3">
    <location>
        <begin position="483"/>
        <end position="498"/>
    </location>
</feature>
<feature type="region of interest" description="Disordered" evidence="3">
    <location>
        <begin position="72"/>
        <end position="122"/>
    </location>
</feature>
<gene>
    <name evidence="7" type="ORF">K461DRAFT_60456</name>
</gene>